<comment type="caution">
    <text evidence="8">The sequence shown here is derived from an EMBL/GenBank/DDBJ whole genome shotgun (WGS) entry which is preliminary data.</text>
</comment>
<dbReference type="GO" id="GO:0009277">
    <property type="term" value="C:fungal-type cell wall"/>
    <property type="evidence" value="ECO:0007669"/>
    <property type="project" value="TreeGrafter"/>
</dbReference>
<evidence type="ECO:0000313" key="9">
    <source>
        <dbReference type="Proteomes" id="UP001172673"/>
    </source>
</evidence>
<dbReference type="AlphaFoldDB" id="A0AA38TXE9"/>
<protein>
    <submittedName>
        <fullName evidence="8">Cell wall protein Ecm33</fullName>
    </submittedName>
</protein>
<reference evidence="8" key="1">
    <citation type="submission" date="2022-10" db="EMBL/GenBank/DDBJ databases">
        <title>Culturing micro-colonial fungi from biological soil crusts in the Mojave desert and describing Neophaeococcomyces mojavensis, and introducing the new genera and species Taxawa tesnikishii.</title>
        <authorList>
            <person name="Kurbessoian T."/>
            <person name="Stajich J.E."/>
        </authorList>
    </citation>
    <scope>NUCLEOTIDE SEQUENCE</scope>
    <source>
        <strain evidence="8">TK_41</strain>
    </source>
</reference>
<feature type="chain" id="PRO_5041317163" evidence="7">
    <location>
        <begin position="20"/>
        <end position="401"/>
    </location>
</feature>
<dbReference type="Proteomes" id="UP001172673">
    <property type="component" value="Unassembled WGS sequence"/>
</dbReference>
<evidence type="ECO:0000256" key="5">
    <source>
        <dbReference type="ARBA" id="ARBA00023180"/>
    </source>
</evidence>
<dbReference type="PANTHER" id="PTHR31018:SF3">
    <property type="entry name" value="RECEPTOR PROTEIN-TYROSINE KINASE"/>
    <property type="match status" value="1"/>
</dbReference>
<dbReference type="GO" id="GO:0005886">
    <property type="term" value="C:plasma membrane"/>
    <property type="evidence" value="ECO:0007669"/>
    <property type="project" value="TreeGrafter"/>
</dbReference>
<dbReference type="InterPro" id="IPR051648">
    <property type="entry name" value="CWI-Assembly_Regulator"/>
</dbReference>
<evidence type="ECO:0000256" key="6">
    <source>
        <dbReference type="SAM" id="MobiDB-lite"/>
    </source>
</evidence>
<proteinExistence type="predicted"/>
<keyword evidence="2" id="KW-0134">Cell wall</keyword>
<keyword evidence="5" id="KW-0325">Glycoprotein</keyword>
<dbReference type="EMBL" id="JAPDRK010000029">
    <property type="protein sequence ID" value="KAJ9602030.1"/>
    <property type="molecule type" value="Genomic_DNA"/>
</dbReference>
<accession>A0AA38TXE9</accession>
<feature type="region of interest" description="Disordered" evidence="6">
    <location>
        <begin position="354"/>
        <end position="378"/>
    </location>
</feature>
<dbReference type="Gene3D" id="3.80.20.20">
    <property type="entry name" value="Receptor L-domain"/>
    <property type="match status" value="1"/>
</dbReference>
<evidence type="ECO:0000256" key="7">
    <source>
        <dbReference type="SAM" id="SignalP"/>
    </source>
</evidence>
<feature type="compositionally biased region" description="Low complexity" evidence="6">
    <location>
        <begin position="361"/>
        <end position="376"/>
    </location>
</feature>
<keyword evidence="9" id="KW-1185">Reference proteome</keyword>
<evidence type="ECO:0000256" key="4">
    <source>
        <dbReference type="ARBA" id="ARBA00022729"/>
    </source>
</evidence>
<dbReference type="GO" id="GO:0009986">
    <property type="term" value="C:cell surface"/>
    <property type="evidence" value="ECO:0007669"/>
    <property type="project" value="TreeGrafter"/>
</dbReference>
<evidence type="ECO:0000256" key="1">
    <source>
        <dbReference type="ARBA" id="ARBA00004191"/>
    </source>
</evidence>
<evidence type="ECO:0000256" key="3">
    <source>
        <dbReference type="ARBA" id="ARBA00022525"/>
    </source>
</evidence>
<dbReference type="PANTHER" id="PTHR31018">
    <property type="entry name" value="SPORULATION-SPECIFIC PROTEIN-RELATED"/>
    <property type="match status" value="1"/>
</dbReference>
<sequence length="401" mass="41548">MAFSRVILPALALASAVLAQNNDVCDGPSITIVTSGDAAKIAGCETYDGDIIIDPTAQGIIAINGVQQITGDFTCINATQVTAITSDQINTIQGTWHLERLTIMSNLQFDSLTGVNNIEWIALPALQSLNFAQGIQRANSVIISNTQLTNIDGIELTAVGTLNVNNNNYLTDVNVNDLKNITSALSFSANGRDLAISFPNLEQAANLTFRNVSKIDMPSLSSVAGDMGFYSDTFKSFTAPNLTQTGGSLAFVDSPSLTSFAFPSLQTIGGGFLVANNTNLKAINGLPKLATIIGALDFAGTFNSVTMNKLTDVRGGSNVQTTSTNTTICDLFNSAHSNGVIKGVNTCLTSKANPETNPSATSGGTSSTSTSSSSSSNAAVAFGPATPMTGLGALLAAIFFI</sequence>
<evidence type="ECO:0000313" key="8">
    <source>
        <dbReference type="EMBL" id="KAJ9602030.1"/>
    </source>
</evidence>
<keyword evidence="4 7" id="KW-0732">Signal</keyword>
<dbReference type="InterPro" id="IPR036941">
    <property type="entry name" value="Rcpt_L-dom_sf"/>
</dbReference>
<dbReference type="SUPFAM" id="SSF52058">
    <property type="entry name" value="L domain-like"/>
    <property type="match status" value="2"/>
</dbReference>
<evidence type="ECO:0000256" key="2">
    <source>
        <dbReference type="ARBA" id="ARBA00022512"/>
    </source>
</evidence>
<comment type="subcellular location">
    <subcellularLocation>
        <location evidence="1">Secreted</location>
        <location evidence="1">Cell wall</location>
    </subcellularLocation>
</comment>
<dbReference type="GO" id="GO:0031505">
    <property type="term" value="P:fungal-type cell wall organization"/>
    <property type="evidence" value="ECO:0007669"/>
    <property type="project" value="TreeGrafter"/>
</dbReference>
<keyword evidence="3" id="KW-0964">Secreted</keyword>
<dbReference type="Pfam" id="PF12454">
    <property type="entry name" value="Ecm33"/>
    <property type="match status" value="1"/>
</dbReference>
<feature type="signal peptide" evidence="7">
    <location>
        <begin position="1"/>
        <end position="19"/>
    </location>
</feature>
<organism evidence="8 9">
    <name type="scientific">Cladophialophora chaetospira</name>
    <dbReference type="NCBI Taxonomy" id="386627"/>
    <lineage>
        <taxon>Eukaryota</taxon>
        <taxon>Fungi</taxon>
        <taxon>Dikarya</taxon>
        <taxon>Ascomycota</taxon>
        <taxon>Pezizomycotina</taxon>
        <taxon>Eurotiomycetes</taxon>
        <taxon>Chaetothyriomycetidae</taxon>
        <taxon>Chaetothyriales</taxon>
        <taxon>Herpotrichiellaceae</taxon>
        <taxon>Cladophialophora</taxon>
    </lineage>
</organism>
<gene>
    <name evidence="8" type="primary">ecm33</name>
    <name evidence="8" type="ORF">H2200_013390</name>
</gene>
<name>A0AA38TXE9_9EURO</name>